<dbReference type="SUPFAM" id="SSF53756">
    <property type="entry name" value="UDP-Glycosyltransferase/glycogen phosphorylase"/>
    <property type="match status" value="1"/>
</dbReference>
<dbReference type="GeneID" id="82201859"/>
<comment type="caution">
    <text evidence="1">The sequence shown here is derived from an EMBL/GenBank/DDBJ whole genome shotgun (WGS) entry which is preliminary data.</text>
</comment>
<dbReference type="RefSeq" id="WP_075817645.1">
    <property type="nucleotide sequence ID" value="NZ_CAJUTZ010000091.1"/>
</dbReference>
<proteinExistence type="predicted"/>
<dbReference type="EMBL" id="MPJW01000044">
    <property type="protein sequence ID" value="OLU42667.1"/>
    <property type="molecule type" value="Genomic_DNA"/>
</dbReference>
<sequence>MKILLLTEYIAPKKAVASIRWTKIIKYLKQLDKDIQIDVITTQRFQNRIPEYQIDEFLIRDLSHIDHYYQVQLIDYIVLLYQKVKVGFKKITTGNNHRVFQKNSQESFNLLNKMTNNTTEWNKTVNSCYKNDSIHLRKLKNWYLKVWSELVSSQIIYHYCIKRVDFNKYDFLITSYGPEWPHRVGSMIKMRHQSLLWIADFRDQWAREIDEDWLYCRNKCLTEKICIHADLLLKVNDHLILHESKNQSVMTLTNGFDPDEKQKPSRADQFSIVYTGTIYYTDDLNPLFAAIKELIQDGKIDLKDLVFSYCGNSSTVFDAYIREYNFDDCYINHGNLSRKESLKLQSSSSLLIMAGWSTNKEVIEWSGKMYEYMMSEKPILYLMTGDLESSVPSQKMKDLGGFCFETAKYEKEYTKMKDYILDIYFQWKNGAIKVENQDKMYINTFSYPEIARRFYQILKNFNYS</sequence>
<organism evidence="1 2">
    <name type="scientific">Ileibacterium valens</name>
    <dbReference type="NCBI Taxonomy" id="1862668"/>
    <lineage>
        <taxon>Bacteria</taxon>
        <taxon>Bacillati</taxon>
        <taxon>Bacillota</taxon>
        <taxon>Erysipelotrichia</taxon>
        <taxon>Erysipelotrichales</taxon>
        <taxon>Erysipelotrichaceae</taxon>
        <taxon>Ileibacterium</taxon>
    </lineage>
</organism>
<name>A0A1U7NIT5_9FIRM</name>
<dbReference type="AlphaFoldDB" id="A0A1U7NIT5"/>
<accession>A0A1U7NIT5</accession>
<keyword evidence="2" id="KW-1185">Reference proteome</keyword>
<gene>
    <name evidence="1" type="ORF">BO222_01185</name>
</gene>
<evidence type="ECO:0000313" key="2">
    <source>
        <dbReference type="Proteomes" id="UP000186341"/>
    </source>
</evidence>
<evidence type="ECO:0008006" key="3">
    <source>
        <dbReference type="Google" id="ProtNLM"/>
    </source>
</evidence>
<dbReference type="Gene3D" id="3.40.50.2000">
    <property type="entry name" value="Glycogen Phosphorylase B"/>
    <property type="match status" value="1"/>
</dbReference>
<protein>
    <recommendedName>
        <fullName evidence="3">Glycosyltransferase subfamily 4-like N-terminal domain-containing protein</fullName>
    </recommendedName>
</protein>
<dbReference type="Proteomes" id="UP000186341">
    <property type="component" value="Unassembled WGS sequence"/>
</dbReference>
<dbReference type="OrthoDB" id="9794575at2"/>
<evidence type="ECO:0000313" key="1">
    <source>
        <dbReference type="EMBL" id="OLU42667.1"/>
    </source>
</evidence>
<reference evidence="1 2" key="1">
    <citation type="submission" date="2016-11" db="EMBL/GenBank/DDBJ databases">
        <title>Description of two novel members of the family Erysipelotrichaceae: Ileibacterium lipovorans gen. nov., sp. nov. and Dubosiella newyorkensis, gen. nov., sp. nov.</title>
        <authorList>
            <person name="Cox L.M."/>
            <person name="Sohn J."/>
            <person name="Tyrrell K.L."/>
            <person name="Citron D.M."/>
            <person name="Lawson P.A."/>
            <person name="Patel N.B."/>
            <person name="Iizumi T."/>
            <person name="Perez-Perez G.I."/>
            <person name="Goldstein E.J."/>
            <person name="Blaser M.J."/>
        </authorList>
    </citation>
    <scope>NUCLEOTIDE SEQUENCE [LARGE SCALE GENOMIC DNA]</scope>
    <source>
        <strain evidence="1 2">NYU-BL-A3</strain>
    </source>
</reference>